<dbReference type="NCBIfam" id="TIGR02914">
    <property type="entry name" value="EpsI_fam"/>
    <property type="match status" value="1"/>
</dbReference>
<keyword evidence="5" id="KW-0378">Hydrolase</keyword>
<accession>A0A3D9FD33</accession>
<dbReference type="NCBIfam" id="TIGR02602">
    <property type="entry name" value="8TM_EpsH"/>
    <property type="match status" value="1"/>
</dbReference>
<dbReference type="InterPro" id="IPR014263">
    <property type="entry name" value="Methanolan_biosynth_EpsI"/>
</dbReference>
<keyword evidence="3" id="KW-0645">Protease</keyword>
<dbReference type="AlphaFoldDB" id="A0A3D9FD33"/>
<feature type="transmembrane region" description="Helical" evidence="8">
    <location>
        <begin position="120"/>
        <end position="144"/>
    </location>
</feature>
<dbReference type="Pfam" id="PF11984">
    <property type="entry name" value="DUF3485"/>
    <property type="match status" value="1"/>
</dbReference>
<feature type="transmembrane region" description="Helical" evidence="8">
    <location>
        <begin position="156"/>
        <end position="175"/>
    </location>
</feature>
<evidence type="ECO:0000256" key="4">
    <source>
        <dbReference type="ARBA" id="ARBA00022692"/>
    </source>
</evidence>
<dbReference type="GO" id="GO:0005886">
    <property type="term" value="C:plasma membrane"/>
    <property type="evidence" value="ECO:0007669"/>
    <property type="project" value="UniProtKB-SubCell"/>
</dbReference>
<feature type="domain" description="Methanolan biosynthesis EpsI" evidence="9">
    <location>
        <begin position="312"/>
        <end position="495"/>
    </location>
</feature>
<feature type="transmembrane region" description="Helical" evidence="8">
    <location>
        <begin position="47"/>
        <end position="69"/>
    </location>
</feature>
<evidence type="ECO:0000256" key="3">
    <source>
        <dbReference type="ARBA" id="ARBA00022670"/>
    </source>
</evidence>
<feature type="transmembrane region" description="Helical" evidence="8">
    <location>
        <begin position="23"/>
        <end position="41"/>
    </location>
</feature>
<dbReference type="InterPro" id="IPR026392">
    <property type="entry name" value="Exo/Archaeosortase_dom"/>
</dbReference>
<feature type="transmembrane region" description="Helical" evidence="8">
    <location>
        <begin position="81"/>
        <end position="100"/>
    </location>
</feature>
<organism evidence="10 11">
    <name type="scientific">Parasphingopyxis lamellibrachiae</name>
    <dbReference type="NCBI Taxonomy" id="680125"/>
    <lineage>
        <taxon>Bacteria</taxon>
        <taxon>Pseudomonadati</taxon>
        <taxon>Pseudomonadota</taxon>
        <taxon>Alphaproteobacteria</taxon>
        <taxon>Sphingomonadales</taxon>
        <taxon>Sphingomonadaceae</taxon>
        <taxon>Parasphingopyxis</taxon>
    </lineage>
</organism>
<dbReference type="GO" id="GO:0008233">
    <property type="term" value="F:peptidase activity"/>
    <property type="evidence" value="ECO:0007669"/>
    <property type="project" value="UniProtKB-KW"/>
</dbReference>
<keyword evidence="11" id="KW-1185">Reference proteome</keyword>
<dbReference type="Proteomes" id="UP000256310">
    <property type="component" value="Unassembled WGS sequence"/>
</dbReference>
<evidence type="ECO:0000313" key="10">
    <source>
        <dbReference type="EMBL" id="RED15663.1"/>
    </source>
</evidence>
<feature type="transmembrane region" description="Helical" evidence="8">
    <location>
        <begin position="195"/>
        <end position="214"/>
    </location>
</feature>
<evidence type="ECO:0000256" key="5">
    <source>
        <dbReference type="ARBA" id="ARBA00022801"/>
    </source>
</evidence>
<keyword evidence="4 8" id="KW-0812">Transmembrane</keyword>
<dbReference type="NCBIfam" id="TIGR04178">
    <property type="entry name" value="exo_archaeo"/>
    <property type="match status" value="1"/>
</dbReference>
<proteinExistence type="predicted"/>
<dbReference type="Pfam" id="PF09721">
    <property type="entry name" value="Exosortase_EpsH"/>
    <property type="match status" value="1"/>
</dbReference>
<dbReference type="RefSeq" id="WP_116235154.1">
    <property type="nucleotide sequence ID" value="NZ_QRDP01000004.1"/>
</dbReference>
<dbReference type="OrthoDB" id="9797363at2"/>
<gene>
    <name evidence="10" type="ORF">DFR46_0662</name>
</gene>
<dbReference type="InterPro" id="IPR017540">
    <property type="entry name" value="Exosortase-1"/>
</dbReference>
<sequence>MSAAEALYRPETTAAAGPWRRHLSFLAFAALAMLLIFHRDVLDMVSIWWTSSTFNHCLVILPIIGWLVWNRRNELAQLTPSVSPLGYLIVAGGAVGWLLGEAAGVSLARHFGVVLMLQGSVVTILGIAVTRGLLFPLAFALFLVPFGEEFVPFLQSITAELSMLLLGLFGLPAHIEGVFITTPSGYFEVAEACSGVKFLIAMVALGALAANLCFKSWWKRAAFLGICVAVPIMANGIRAFGTIYIADRNGIEFAEGFDHVVYGWFFFAFVIIAVLALGWKFFDREIDDPAFDPGAIADSGAAASPVRLGAFALALLTLAAAPMLWLSTSAITGSGSVPASFTIPRVEGWTRTDAQMGYPWQATYAGADRIVEGRYSDANGRVVDIAIAYFANQTEGRELVSFGQGGLPVDTEWSRVEDTDAPPSGHAYRITAPGPEFREVFEYMRIGTLTTGSESRAKIETMRARLLGGDQSAIGIVLSAEGRDARDIIESFLADSGGIETLVDRVTGLAD</sequence>
<feature type="transmembrane region" description="Helical" evidence="8">
    <location>
        <begin position="261"/>
        <end position="282"/>
    </location>
</feature>
<feature type="transmembrane region" description="Helical" evidence="8">
    <location>
        <begin position="308"/>
        <end position="326"/>
    </location>
</feature>
<dbReference type="NCBIfam" id="TIGR03109">
    <property type="entry name" value="exosort_XrtA"/>
    <property type="match status" value="1"/>
</dbReference>
<comment type="caution">
    <text evidence="10">The sequence shown here is derived from an EMBL/GenBank/DDBJ whole genome shotgun (WGS) entry which is preliminary data.</text>
</comment>
<evidence type="ECO:0000256" key="8">
    <source>
        <dbReference type="SAM" id="Phobius"/>
    </source>
</evidence>
<keyword evidence="7 8" id="KW-0472">Membrane</keyword>
<comment type="subcellular location">
    <subcellularLocation>
        <location evidence="1">Cell membrane</location>
        <topology evidence="1">Multi-pass membrane protein</topology>
    </subcellularLocation>
</comment>
<keyword evidence="2" id="KW-1003">Cell membrane</keyword>
<evidence type="ECO:0000256" key="7">
    <source>
        <dbReference type="ARBA" id="ARBA00023136"/>
    </source>
</evidence>
<feature type="transmembrane region" description="Helical" evidence="8">
    <location>
        <begin position="221"/>
        <end position="241"/>
    </location>
</feature>
<evidence type="ECO:0000313" key="11">
    <source>
        <dbReference type="Proteomes" id="UP000256310"/>
    </source>
</evidence>
<reference evidence="10 11" key="1">
    <citation type="submission" date="2018-07" db="EMBL/GenBank/DDBJ databases">
        <title>Genomic Encyclopedia of Type Strains, Phase IV (KMG-IV): sequencing the most valuable type-strain genomes for metagenomic binning, comparative biology and taxonomic classification.</title>
        <authorList>
            <person name="Goeker M."/>
        </authorList>
    </citation>
    <scope>NUCLEOTIDE SEQUENCE [LARGE SCALE GENOMIC DNA]</scope>
    <source>
        <strain evidence="10 11">DSM 26725</strain>
    </source>
</reference>
<evidence type="ECO:0000259" key="9">
    <source>
        <dbReference type="Pfam" id="PF11984"/>
    </source>
</evidence>
<evidence type="ECO:0000256" key="6">
    <source>
        <dbReference type="ARBA" id="ARBA00022989"/>
    </source>
</evidence>
<dbReference type="InterPro" id="IPR013426">
    <property type="entry name" value="EpsH-like"/>
</dbReference>
<dbReference type="GO" id="GO:0006508">
    <property type="term" value="P:proteolysis"/>
    <property type="evidence" value="ECO:0007669"/>
    <property type="project" value="UniProtKB-KW"/>
</dbReference>
<name>A0A3D9FD33_9SPHN</name>
<dbReference type="EMBL" id="QRDP01000004">
    <property type="protein sequence ID" value="RED15663.1"/>
    <property type="molecule type" value="Genomic_DNA"/>
</dbReference>
<evidence type="ECO:0000256" key="2">
    <source>
        <dbReference type="ARBA" id="ARBA00022475"/>
    </source>
</evidence>
<protein>
    <submittedName>
        <fullName evidence="10">Exosortase A</fullName>
    </submittedName>
</protein>
<keyword evidence="6 8" id="KW-1133">Transmembrane helix</keyword>
<dbReference type="InterPro" id="IPR019127">
    <property type="entry name" value="Exosortase"/>
</dbReference>
<evidence type="ECO:0000256" key="1">
    <source>
        <dbReference type="ARBA" id="ARBA00004651"/>
    </source>
</evidence>